<dbReference type="InterPro" id="IPR018490">
    <property type="entry name" value="cNMP-bd_dom_sf"/>
</dbReference>
<dbReference type="SUPFAM" id="SSF51206">
    <property type="entry name" value="cAMP-binding domain-like"/>
    <property type="match status" value="1"/>
</dbReference>
<dbReference type="PANTHER" id="PTHR24567:SF28">
    <property type="entry name" value="LISTERIOLYSIN REGULATORY PROTEIN"/>
    <property type="match status" value="1"/>
</dbReference>
<organism evidence="6 7">
    <name type="scientific">Anaerosalibacter bizertensis</name>
    <dbReference type="NCBI Taxonomy" id="932217"/>
    <lineage>
        <taxon>Bacteria</taxon>
        <taxon>Bacillati</taxon>
        <taxon>Bacillota</taxon>
        <taxon>Tissierellia</taxon>
        <taxon>Tissierellales</taxon>
        <taxon>Sporanaerobacteraceae</taxon>
        <taxon>Anaerosalibacter</taxon>
    </lineage>
</organism>
<dbReference type="GO" id="GO:0003677">
    <property type="term" value="F:DNA binding"/>
    <property type="evidence" value="ECO:0007669"/>
    <property type="project" value="UniProtKB-KW"/>
</dbReference>
<feature type="domain" description="Cyclic nucleotide-binding" evidence="4">
    <location>
        <begin position="16"/>
        <end position="136"/>
    </location>
</feature>
<gene>
    <name evidence="6" type="ORF">FYJ27_03210</name>
</gene>
<dbReference type="PROSITE" id="PS50042">
    <property type="entry name" value="CNMP_BINDING_3"/>
    <property type="match status" value="1"/>
</dbReference>
<dbReference type="Proteomes" id="UP000462760">
    <property type="component" value="Unassembled WGS sequence"/>
</dbReference>
<evidence type="ECO:0000259" key="4">
    <source>
        <dbReference type="PROSITE" id="PS50042"/>
    </source>
</evidence>
<name>A0A844FFE7_9FIRM</name>
<dbReference type="SMART" id="SM00100">
    <property type="entry name" value="cNMP"/>
    <property type="match status" value="1"/>
</dbReference>
<dbReference type="Pfam" id="PF13545">
    <property type="entry name" value="HTH_Crp_2"/>
    <property type="match status" value="1"/>
</dbReference>
<dbReference type="InterPro" id="IPR036390">
    <property type="entry name" value="WH_DNA-bd_sf"/>
</dbReference>
<dbReference type="EMBL" id="VULR01000003">
    <property type="protein sequence ID" value="MSS42743.1"/>
    <property type="molecule type" value="Genomic_DNA"/>
</dbReference>
<dbReference type="Gene3D" id="2.60.120.10">
    <property type="entry name" value="Jelly Rolls"/>
    <property type="match status" value="1"/>
</dbReference>
<dbReference type="InterPro" id="IPR000595">
    <property type="entry name" value="cNMP-bd_dom"/>
</dbReference>
<dbReference type="PROSITE" id="PS51063">
    <property type="entry name" value="HTH_CRP_2"/>
    <property type="match status" value="1"/>
</dbReference>
<proteinExistence type="predicted"/>
<keyword evidence="2" id="KW-0238">DNA-binding</keyword>
<feature type="domain" description="HTH crp-type" evidence="5">
    <location>
        <begin position="150"/>
        <end position="217"/>
    </location>
</feature>
<evidence type="ECO:0000259" key="5">
    <source>
        <dbReference type="PROSITE" id="PS51063"/>
    </source>
</evidence>
<dbReference type="AlphaFoldDB" id="A0A844FFE7"/>
<keyword evidence="3" id="KW-0804">Transcription</keyword>
<evidence type="ECO:0000256" key="3">
    <source>
        <dbReference type="ARBA" id="ARBA00023163"/>
    </source>
</evidence>
<dbReference type="PANTHER" id="PTHR24567">
    <property type="entry name" value="CRP FAMILY TRANSCRIPTIONAL REGULATORY PROTEIN"/>
    <property type="match status" value="1"/>
</dbReference>
<reference evidence="6 7" key="1">
    <citation type="submission" date="2019-08" db="EMBL/GenBank/DDBJ databases">
        <title>In-depth cultivation of the pig gut microbiome towards novel bacterial diversity and tailored functional studies.</title>
        <authorList>
            <person name="Wylensek D."/>
            <person name="Hitch T.C.A."/>
            <person name="Clavel T."/>
        </authorList>
    </citation>
    <scope>NUCLEOTIDE SEQUENCE [LARGE SCALE GENOMIC DNA]</scope>
    <source>
        <strain evidence="6 7">Med78-601-WT-4W-RMD-3</strain>
    </source>
</reference>
<dbReference type="GO" id="GO:0003700">
    <property type="term" value="F:DNA-binding transcription factor activity"/>
    <property type="evidence" value="ECO:0007669"/>
    <property type="project" value="TreeGrafter"/>
</dbReference>
<keyword evidence="1" id="KW-0805">Transcription regulation</keyword>
<accession>A0A844FFE7</accession>
<dbReference type="CDD" id="cd00038">
    <property type="entry name" value="CAP_ED"/>
    <property type="match status" value="1"/>
</dbReference>
<dbReference type="SUPFAM" id="SSF46785">
    <property type="entry name" value="Winged helix' DNA-binding domain"/>
    <property type="match status" value="1"/>
</dbReference>
<sequence>MGCEHNNKTCMELVPIFSNLTFEEMMELSRITVDRKYEKGEMIYTAGDSGEKLFVIHRGKVKITRFSISGKEQVIRILEPGDFMGELSLFSHTPRIDNAEALEDTIVCIIGGDEMRELMTKYPTIALKVLEELSCRLGRAENLIEHLGIHDVETRIIETLFAWKDENGEVILGMSKRDWASYIGMSQETLSRKLSYFQDMNWIRMVGHRKIIILDEESLKALV</sequence>
<dbReference type="Gene3D" id="1.10.10.10">
    <property type="entry name" value="Winged helix-like DNA-binding domain superfamily/Winged helix DNA-binding domain"/>
    <property type="match status" value="1"/>
</dbReference>
<comment type="caution">
    <text evidence="6">The sequence shown here is derived from an EMBL/GenBank/DDBJ whole genome shotgun (WGS) entry which is preliminary data.</text>
</comment>
<dbReference type="OrthoDB" id="9798104at2"/>
<dbReference type="InterPro" id="IPR036388">
    <property type="entry name" value="WH-like_DNA-bd_sf"/>
</dbReference>
<dbReference type="GO" id="GO:0005829">
    <property type="term" value="C:cytosol"/>
    <property type="evidence" value="ECO:0007669"/>
    <property type="project" value="TreeGrafter"/>
</dbReference>
<protein>
    <submittedName>
        <fullName evidence="6">Crp/Fnr family transcriptional regulator</fullName>
    </submittedName>
</protein>
<dbReference type="InterPro" id="IPR050397">
    <property type="entry name" value="Env_Response_Regulators"/>
</dbReference>
<dbReference type="InterPro" id="IPR014710">
    <property type="entry name" value="RmlC-like_jellyroll"/>
</dbReference>
<dbReference type="RefSeq" id="WP_154483063.1">
    <property type="nucleotide sequence ID" value="NZ_JAHLOA010000005.1"/>
</dbReference>
<evidence type="ECO:0000313" key="7">
    <source>
        <dbReference type="Proteomes" id="UP000462760"/>
    </source>
</evidence>
<dbReference type="SMART" id="SM00419">
    <property type="entry name" value="HTH_CRP"/>
    <property type="match status" value="1"/>
</dbReference>
<dbReference type="InterPro" id="IPR012318">
    <property type="entry name" value="HTH_CRP"/>
</dbReference>
<evidence type="ECO:0000256" key="2">
    <source>
        <dbReference type="ARBA" id="ARBA00023125"/>
    </source>
</evidence>
<dbReference type="Pfam" id="PF00027">
    <property type="entry name" value="cNMP_binding"/>
    <property type="match status" value="1"/>
</dbReference>
<evidence type="ECO:0000313" key="6">
    <source>
        <dbReference type="EMBL" id="MSS42743.1"/>
    </source>
</evidence>
<evidence type="ECO:0000256" key="1">
    <source>
        <dbReference type="ARBA" id="ARBA00023015"/>
    </source>
</evidence>